<feature type="domain" description="Glycosyl transferase family 1" evidence="1">
    <location>
        <begin position="217"/>
        <end position="366"/>
    </location>
</feature>
<organism evidence="2 3">
    <name type="scientific">Fulvivirga kasyanovii</name>
    <dbReference type="NCBI Taxonomy" id="396812"/>
    <lineage>
        <taxon>Bacteria</taxon>
        <taxon>Pseudomonadati</taxon>
        <taxon>Bacteroidota</taxon>
        <taxon>Cytophagia</taxon>
        <taxon>Cytophagales</taxon>
        <taxon>Fulvivirgaceae</taxon>
        <taxon>Fulvivirga</taxon>
    </lineage>
</organism>
<protein>
    <submittedName>
        <fullName evidence="2">Glycosyltransferase family 1 protein</fullName>
    </submittedName>
</protein>
<dbReference type="Pfam" id="PF00534">
    <property type="entry name" value="Glycos_transf_1"/>
    <property type="match status" value="1"/>
</dbReference>
<name>A0ABW9RNP6_9BACT</name>
<dbReference type="CDD" id="cd03801">
    <property type="entry name" value="GT4_PimA-like"/>
    <property type="match status" value="1"/>
</dbReference>
<evidence type="ECO:0000259" key="1">
    <source>
        <dbReference type="Pfam" id="PF00534"/>
    </source>
</evidence>
<dbReference type="EMBL" id="SMLW01000537">
    <property type="protein sequence ID" value="MTI25748.1"/>
    <property type="molecule type" value="Genomic_DNA"/>
</dbReference>
<dbReference type="Gene3D" id="3.40.50.2000">
    <property type="entry name" value="Glycogen Phosphorylase B"/>
    <property type="match status" value="2"/>
</dbReference>
<sequence length="388" mass="44746">MKDVKALYKRLKEHQVFEAKYPEYAMDDNKLHVLYVAPWLNGSGYYRMILPALTLNTSKTHVAIITDIQKWDFTRQFDEANHDINALLIDWADYVVLPAMLTDATYIIRNMSMFKRDLKFVMDMDISYHAMPQYHPDYRKITDKQREQLLLNLAGMDVVTAASEALKVQYQHLVKSLESESIPRFEYVPNFFSSYTYQEIPLHQKPTSNITRIGLVGNGSMHADFVLILGVLKNIQKIYGGKVELIFFGWNGKDPMGNYLLEELTCTIEKSVCFTDYFTRLHELALDIALLPLRDTSYNSTKSPVKYQEMAAAQVPVIASNVAPFKDIIKDGDNGFLADTGKEWHEKIVSLIEDPKLREQVVENADRYIWDFHAPSGEFKTAIKRVFI</sequence>
<dbReference type="PANTHER" id="PTHR12526">
    <property type="entry name" value="GLYCOSYLTRANSFERASE"/>
    <property type="match status" value="1"/>
</dbReference>
<gene>
    <name evidence="2" type="ORF">E1163_12400</name>
</gene>
<proteinExistence type="predicted"/>
<dbReference type="InterPro" id="IPR001296">
    <property type="entry name" value="Glyco_trans_1"/>
</dbReference>
<reference evidence="2 3" key="1">
    <citation type="submission" date="2019-02" db="EMBL/GenBank/DDBJ databases">
        <authorList>
            <person name="Goldberg S.R."/>
            <person name="Haltli B.A."/>
            <person name="Correa H."/>
            <person name="Russell K.G."/>
        </authorList>
    </citation>
    <scope>NUCLEOTIDE SEQUENCE [LARGE SCALE GENOMIC DNA]</scope>
    <source>
        <strain evidence="2 3">JCM 16186</strain>
    </source>
</reference>
<keyword evidence="3" id="KW-1185">Reference proteome</keyword>
<evidence type="ECO:0000313" key="2">
    <source>
        <dbReference type="EMBL" id="MTI25748.1"/>
    </source>
</evidence>
<dbReference type="RefSeq" id="WP_155172130.1">
    <property type="nucleotide sequence ID" value="NZ_BAAAFL010000012.1"/>
</dbReference>
<evidence type="ECO:0000313" key="3">
    <source>
        <dbReference type="Proteomes" id="UP000798808"/>
    </source>
</evidence>
<comment type="caution">
    <text evidence="2">The sequence shown here is derived from an EMBL/GenBank/DDBJ whole genome shotgun (WGS) entry which is preliminary data.</text>
</comment>
<accession>A0ABW9RNP6</accession>
<dbReference type="SUPFAM" id="SSF53756">
    <property type="entry name" value="UDP-Glycosyltransferase/glycogen phosphorylase"/>
    <property type="match status" value="1"/>
</dbReference>
<dbReference type="Proteomes" id="UP000798808">
    <property type="component" value="Unassembled WGS sequence"/>
</dbReference>